<keyword evidence="3" id="KW-1185">Reference proteome</keyword>
<evidence type="ECO:0000313" key="3">
    <source>
        <dbReference type="Proteomes" id="UP000233551"/>
    </source>
</evidence>
<name>A0A2I0HSE1_PUNGR</name>
<sequence>MQKSKLARVSRPGKVARKVSSRGLADPARLQEKLADSARLPEARARWLGEPAVKESNLAWISRPGKDAKK</sequence>
<reference evidence="2 3" key="1">
    <citation type="submission" date="2017-11" db="EMBL/GenBank/DDBJ databases">
        <title>De-novo sequencing of pomegranate (Punica granatum L.) genome.</title>
        <authorList>
            <person name="Akparov Z."/>
            <person name="Amiraslanov A."/>
            <person name="Hajiyeva S."/>
            <person name="Abbasov M."/>
            <person name="Kaur K."/>
            <person name="Hamwieh A."/>
            <person name="Solovyev V."/>
            <person name="Salamov A."/>
            <person name="Braich B."/>
            <person name="Kosarev P."/>
            <person name="Mahmoud A."/>
            <person name="Hajiyev E."/>
            <person name="Babayeva S."/>
            <person name="Izzatullayeva V."/>
            <person name="Mammadov A."/>
            <person name="Mammadov A."/>
            <person name="Sharifova S."/>
            <person name="Ojaghi J."/>
            <person name="Eynullazada K."/>
            <person name="Bayramov B."/>
            <person name="Abdulazimova A."/>
            <person name="Shahmuradov I."/>
        </authorList>
    </citation>
    <scope>NUCLEOTIDE SEQUENCE [LARGE SCALE GENOMIC DNA]</scope>
    <source>
        <strain evidence="3">cv. AG2017</strain>
        <tissue evidence="2">Leaf</tissue>
    </source>
</reference>
<dbReference type="AlphaFoldDB" id="A0A2I0HSE1"/>
<dbReference type="EMBL" id="PGOL01005810">
    <property type="protein sequence ID" value="PKI34625.1"/>
    <property type="molecule type" value="Genomic_DNA"/>
</dbReference>
<gene>
    <name evidence="2" type="ORF">CRG98_044981</name>
</gene>
<dbReference type="Proteomes" id="UP000233551">
    <property type="component" value="Unassembled WGS sequence"/>
</dbReference>
<accession>A0A2I0HSE1</accession>
<feature type="region of interest" description="Disordered" evidence="1">
    <location>
        <begin position="1"/>
        <end position="27"/>
    </location>
</feature>
<protein>
    <submittedName>
        <fullName evidence="2">Uncharacterized protein</fullName>
    </submittedName>
</protein>
<evidence type="ECO:0000313" key="2">
    <source>
        <dbReference type="EMBL" id="PKI34625.1"/>
    </source>
</evidence>
<organism evidence="2 3">
    <name type="scientific">Punica granatum</name>
    <name type="common">Pomegranate</name>
    <dbReference type="NCBI Taxonomy" id="22663"/>
    <lineage>
        <taxon>Eukaryota</taxon>
        <taxon>Viridiplantae</taxon>
        <taxon>Streptophyta</taxon>
        <taxon>Embryophyta</taxon>
        <taxon>Tracheophyta</taxon>
        <taxon>Spermatophyta</taxon>
        <taxon>Magnoliopsida</taxon>
        <taxon>eudicotyledons</taxon>
        <taxon>Gunneridae</taxon>
        <taxon>Pentapetalae</taxon>
        <taxon>rosids</taxon>
        <taxon>malvids</taxon>
        <taxon>Myrtales</taxon>
        <taxon>Lythraceae</taxon>
        <taxon>Punica</taxon>
    </lineage>
</organism>
<comment type="caution">
    <text evidence="2">The sequence shown here is derived from an EMBL/GenBank/DDBJ whole genome shotgun (WGS) entry which is preliminary data.</text>
</comment>
<evidence type="ECO:0000256" key="1">
    <source>
        <dbReference type="SAM" id="MobiDB-lite"/>
    </source>
</evidence>
<proteinExistence type="predicted"/>